<dbReference type="InterPro" id="IPR004838">
    <property type="entry name" value="NHTrfase_class1_PyrdxlP-BS"/>
</dbReference>
<gene>
    <name evidence="7" type="ORF">BS47DRAFT_1347458</name>
</gene>
<comment type="similarity">
    <text evidence="2">Belongs to the class-I pyridoxal-phosphate-dependent aminotransferase family.</text>
</comment>
<accession>A0A9P6DUQ1</accession>
<comment type="caution">
    <text evidence="7">The sequence shown here is derived from an EMBL/GenBank/DDBJ whole genome shotgun (WGS) entry which is preliminary data.</text>
</comment>
<feature type="domain" description="Aminotransferase class I/classII large" evidence="6">
    <location>
        <begin position="39"/>
        <end position="418"/>
    </location>
</feature>
<comment type="cofactor">
    <cofactor evidence="1">
        <name>pyridoxal 5'-phosphate</name>
        <dbReference type="ChEBI" id="CHEBI:597326"/>
    </cofactor>
</comment>
<evidence type="ECO:0000256" key="1">
    <source>
        <dbReference type="ARBA" id="ARBA00001933"/>
    </source>
</evidence>
<sequence>MSSLDNRFVFPVSDKVKEEVLKQDVWSVFSPSSGHVPKDSINLGQGFMNWKPPNYILKAVEEAINIVETNHYSVPKGRARLRNALAKFFSASFGRQLDPENEIVVTAGANEGMYAFEAAFLQQDDEVILFEPFFDQYLCNTTFQGGVPVYVPMTPPANAKTAVSSSSEWKVDIGKLRAAITPKTKMIVVNTPHNPIGKVFDADELRAIGKVAEEFNLLICADEVYESLTFDKEHIRIAALDEFWGRTLTIGSAGKSFSATGWRIGWCIGPAHLVKPTLAATTRIVYAVNSPLQEATAVGFEDANKERYFSTQIEEYIERRAILCEALDKLGLSYTVPDGAYFILLQNERIQLPRDFVVPDLVKHRPKDWHISWFLAQTIGVVAIPASEFYCAEHKDIGANFTRLSFCKDVDTLRAASKRLMDLKPYLA</sequence>
<dbReference type="PROSITE" id="PS00105">
    <property type="entry name" value="AA_TRANSFER_CLASS_1"/>
    <property type="match status" value="1"/>
</dbReference>
<evidence type="ECO:0000259" key="6">
    <source>
        <dbReference type="Pfam" id="PF00155"/>
    </source>
</evidence>
<dbReference type="InterPro" id="IPR015421">
    <property type="entry name" value="PyrdxlP-dep_Trfase_major"/>
</dbReference>
<dbReference type="Proteomes" id="UP000886523">
    <property type="component" value="Unassembled WGS sequence"/>
</dbReference>
<dbReference type="FunFam" id="3.40.640.10:FF:000024">
    <property type="entry name" value="Kynurenine--oxoglutarate transaminase 3"/>
    <property type="match status" value="1"/>
</dbReference>
<proteinExistence type="inferred from homology"/>
<keyword evidence="3" id="KW-0032">Aminotransferase</keyword>
<evidence type="ECO:0000256" key="3">
    <source>
        <dbReference type="ARBA" id="ARBA00022576"/>
    </source>
</evidence>
<evidence type="ECO:0000256" key="5">
    <source>
        <dbReference type="ARBA" id="ARBA00022898"/>
    </source>
</evidence>
<dbReference type="InterPro" id="IPR015424">
    <property type="entry name" value="PyrdxlP-dep_Trfase"/>
</dbReference>
<evidence type="ECO:0000313" key="8">
    <source>
        <dbReference type="Proteomes" id="UP000886523"/>
    </source>
</evidence>
<evidence type="ECO:0000313" key="7">
    <source>
        <dbReference type="EMBL" id="KAF9510850.1"/>
    </source>
</evidence>
<organism evidence="7 8">
    <name type="scientific">Hydnum rufescens UP504</name>
    <dbReference type="NCBI Taxonomy" id="1448309"/>
    <lineage>
        <taxon>Eukaryota</taxon>
        <taxon>Fungi</taxon>
        <taxon>Dikarya</taxon>
        <taxon>Basidiomycota</taxon>
        <taxon>Agaricomycotina</taxon>
        <taxon>Agaricomycetes</taxon>
        <taxon>Cantharellales</taxon>
        <taxon>Hydnaceae</taxon>
        <taxon>Hydnum</taxon>
    </lineage>
</organism>
<evidence type="ECO:0000256" key="4">
    <source>
        <dbReference type="ARBA" id="ARBA00022679"/>
    </source>
</evidence>
<evidence type="ECO:0000256" key="2">
    <source>
        <dbReference type="ARBA" id="ARBA00007441"/>
    </source>
</evidence>
<dbReference type="Pfam" id="PF00155">
    <property type="entry name" value="Aminotran_1_2"/>
    <property type="match status" value="1"/>
</dbReference>
<keyword evidence="8" id="KW-1185">Reference proteome</keyword>
<dbReference type="PANTHER" id="PTHR43807:SF20">
    <property type="entry name" value="FI04487P"/>
    <property type="match status" value="1"/>
</dbReference>
<dbReference type="OrthoDB" id="2414662at2759"/>
<dbReference type="EMBL" id="MU129009">
    <property type="protein sequence ID" value="KAF9510850.1"/>
    <property type="molecule type" value="Genomic_DNA"/>
</dbReference>
<dbReference type="Gene3D" id="3.90.1150.10">
    <property type="entry name" value="Aspartate Aminotransferase, domain 1"/>
    <property type="match status" value="1"/>
</dbReference>
<name>A0A9P6DUQ1_9AGAM</name>
<dbReference type="AlphaFoldDB" id="A0A9P6DUQ1"/>
<dbReference type="InterPro" id="IPR004839">
    <property type="entry name" value="Aminotransferase_I/II_large"/>
</dbReference>
<dbReference type="SUPFAM" id="SSF53383">
    <property type="entry name" value="PLP-dependent transferases"/>
    <property type="match status" value="1"/>
</dbReference>
<dbReference type="CDD" id="cd00609">
    <property type="entry name" value="AAT_like"/>
    <property type="match status" value="1"/>
</dbReference>
<dbReference type="GO" id="GO:0030170">
    <property type="term" value="F:pyridoxal phosphate binding"/>
    <property type="evidence" value="ECO:0007669"/>
    <property type="project" value="InterPro"/>
</dbReference>
<protein>
    <recommendedName>
        <fullName evidence="6">Aminotransferase class I/classII large domain-containing protein</fullName>
    </recommendedName>
</protein>
<dbReference type="InterPro" id="IPR015422">
    <property type="entry name" value="PyrdxlP-dep_Trfase_small"/>
</dbReference>
<reference evidence="7" key="1">
    <citation type="journal article" date="2020" name="Nat. Commun.">
        <title>Large-scale genome sequencing of mycorrhizal fungi provides insights into the early evolution of symbiotic traits.</title>
        <authorList>
            <person name="Miyauchi S."/>
            <person name="Kiss E."/>
            <person name="Kuo A."/>
            <person name="Drula E."/>
            <person name="Kohler A."/>
            <person name="Sanchez-Garcia M."/>
            <person name="Morin E."/>
            <person name="Andreopoulos B."/>
            <person name="Barry K.W."/>
            <person name="Bonito G."/>
            <person name="Buee M."/>
            <person name="Carver A."/>
            <person name="Chen C."/>
            <person name="Cichocki N."/>
            <person name="Clum A."/>
            <person name="Culley D."/>
            <person name="Crous P.W."/>
            <person name="Fauchery L."/>
            <person name="Girlanda M."/>
            <person name="Hayes R.D."/>
            <person name="Keri Z."/>
            <person name="LaButti K."/>
            <person name="Lipzen A."/>
            <person name="Lombard V."/>
            <person name="Magnuson J."/>
            <person name="Maillard F."/>
            <person name="Murat C."/>
            <person name="Nolan M."/>
            <person name="Ohm R.A."/>
            <person name="Pangilinan J."/>
            <person name="Pereira M.F."/>
            <person name="Perotto S."/>
            <person name="Peter M."/>
            <person name="Pfister S."/>
            <person name="Riley R."/>
            <person name="Sitrit Y."/>
            <person name="Stielow J.B."/>
            <person name="Szollosi G."/>
            <person name="Zifcakova L."/>
            <person name="Stursova M."/>
            <person name="Spatafora J.W."/>
            <person name="Tedersoo L."/>
            <person name="Vaario L.M."/>
            <person name="Yamada A."/>
            <person name="Yan M."/>
            <person name="Wang P."/>
            <person name="Xu J."/>
            <person name="Bruns T."/>
            <person name="Baldrian P."/>
            <person name="Vilgalys R."/>
            <person name="Dunand C."/>
            <person name="Henrissat B."/>
            <person name="Grigoriev I.V."/>
            <person name="Hibbett D."/>
            <person name="Nagy L.G."/>
            <person name="Martin F.M."/>
        </authorList>
    </citation>
    <scope>NUCLEOTIDE SEQUENCE</scope>
    <source>
        <strain evidence="7">UP504</strain>
    </source>
</reference>
<keyword evidence="4" id="KW-0808">Transferase</keyword>
<dbReference type="InterPro" id="IPR051326">
    <property type="entry name" value="Kynurenine-oxoglutarate_AT"/>
</dbReference>
<dbReference type="GO" id="GO:0005739">
    <property type="term" value="C:mitochondrion"/>
    <property type="evidence" value="ECO:0007669"/>
    <property type="project" value="TreeGrafter"/>
</dbReference>
<keyword evidence="5" id="KW-0663">Pyridoxal phosphate</keyword>
<dbReference type="GO" id="GO:0016212">
    <property type="term" value="F:kynurenine-oxoglutarate transaminase activity"/>
    <property type="evidence" value="ECO:0007669"/>
    <property type="project" value="TreeGrafter"/>
</dbReference>
<dbReference type="PANTHER" id="PTHR43807">
    <property type="entry name" value="FI04487P"/>
    <property type="match status" value="1"/>
</dbReference>
<dbReference type="Gene3D" id="3.40.640.10">
    <property type="entry name" value="Type I PLP-dependent aspartate aminotransferase-like (Major domain)"/>
    <property type="match status" value="1"/>
</dbReference>